<comment type="caution">
    <text evidence="3">The sequence shown here is derived from an EMBL/GenBank/DDBJ whole genome shotgun (WGS) entry which is preliminary data.</text>
</comment>
<feature type="compositionally biased region" description="Polar residues" evidence="1">
    <location>
        <begin position="34"/>
        <end position="45"/>
    </location>
</feature>
<feature type="compositionally biased region" description="Basic residues" evidence="1">
    <location>
        <begin position="19"/>
        <end position="33"/>
    </location>
</feature>
<dbReference type="PANTHER" id="PTHR20932:SF8">
    <property type="entry name" value="LD22649P"/>
    <property type="match status" value="1"/>
</dbReference>
<organism evidence="3 4">
    <name type="scientific">Macrolepiota fuliginosa MF-IS2</name>
    <dbReference type="NCBI Taxonomy" id="1400762"/>
    <lineage>
        <taxon>Eukaryota</taxon>
        <taxon>Fungi</taxon>
        <taxon>Dikarya</taxon>
        <taxon>Basidiomycota</taxon>
        <taxon>Agaricomycotina</taxon>
        <taxon>Agaricomycetes</taxon>
        <taxon>Agaricomycetidae</taxon>
        <taxon>Agaricales</taxon>
        <taxon>Agaricineae</taxon>
        <taxon>Agaricaceae</taxon>
        <taxon>Macrolepiota</taxon>
    </lineage>
</organism>
<name>A0A9P6C916_9AGAR</name>
<feature type="region of interest" description="Disordered" evidence="1">
    <location>
        <begin position="403"/>
        <end position="425"/>
    </location>
</feature>
<dbReference type="AlphaFoldDB" id="A0A9P6C916"/>
<dbReference type="CDD" id="cd00118">
    <property type="entry name" value="LysM"/>
    <property type="match status" value="1"/>
</dbReference>
<feature type="domain" description="LysM" evidence="2">
    <location>
        <begin position="122"/>
        <end position="166"/>
    </location>
</feature>
<dbReference type="Gene3D" id="3.10.350.10">
    <property type="entry name" value="LysM domain"/>
    <property type="match status" value="1"/>
</dbReference>
<evidence type="ECO:0000313" key="4">
    <source>
        <dbReference type="Proteomes" id="UP000807342"/>
    </source>
</evidence>
<dbReference type="SUPFAM" id="SSF54106">
    <property type="entry name" value="LysM domain"/>
    <property type="match status" value="1"/>
</dbReference>
<protein>
    <submittedName>
        <fullName evidence="3">Carbohydrate-binding module family 50 protein</fullName>
    </submittedName>
</protein>
<feature type="compositionally biased region" description="Low complexity" evidence="1">
    <location>
        <begin position="56"/>
        <end position="68"/>
    </location>
</feature>
<feature type="compositionally biased region" description="Acidic residues" evidence="1">
    <location>
        <begin position="99"/>
        <end position="110"/>
    </location>
</feature>
<dbReference type="EMBL" id="MU151068">
    <property type="protein sequence ID" value="KAF9452769.1"/>
    <property type="molecule type" value="Genomic_DNA"/>
</dbReference>
<dbReference type="SMART" id="SM00257">
    <property type="entry name" value="LysM"/>
    <property type="match status" value="1"/>
</dbReference>
<sequence>MHDEDLEDESRAYYASALHPKHSHQPAVRRRHSGSTSESNNSRGHPSNRHGRSRTDSSGGRSNGGNRHPLTSPRHGPRDSAGVTRPHLSRTIRKMDDEMRGDDEDPDDDDMICHKEEEKEVIVHKITPDDSLAGVSLKYGINMADLRRANHLWANDSIHLRNLLYIPVDKSSKARELAHEMRLKAVPLIDISTSTSSQSSDATTDSDTDTLAGLGLKRVPVSEMSFFPPPSTSGKTPSISSTPSTSVTANLKPPLSRYSTSPSLASILTALPIAASTRDDLLARLSFDSARSSFSDRSRPSLVQLEGHELDVVSNHVPKLSHVGFGGISVEVSGSMNSSDTCTPKARHHEPTAIMNTQARKGSPSRGAQPRHLSTTPPVAYIPQIQDRTAIRTVQMEPSPMMQLPTLRPRKSQISAAIHDDSGRH</sequence>
<dbReference type="PROSITE" id="PS51782">
    <property type="entry name" value="LYSM"/>
    <property type="match status" value="1"/>
</dbReference>
<dbReference type="PANTHER" id="PTHR20932">
    <property type="entry name" value="LYSM AND PUTATIVE PEPTIDOGLYCAN-BINDING DOMAIN-CONTAINING PROTEIN"/>
    <property type="match status" value="1"/>
</dbReference>
<reference evidence="3" key="1">
    <citation type="submission" date="2020-11" db="EMBL/GenBank/DDBJ databases">
        <authorList>
            <consortium name="DOE Joint Genome Institute"/>
            <person name="Ahrendt S."/>
            <person name="Riley R."/>
            <person name="Andreopoulos W."/>
            <person name="Labutti K."/>
            <person name="Pangilinan J."/>
            <person name="Ruiz-Duenas F.J."/>
            <person name="Barrasa J.M."/>
            <person name="Sanchez-Garcia M."/>
            <person name="Camarero S."/>
            <person name="Miyauchi S."/>
            <person name="Serrano A."/>
            <person name="Linde D."/>
            <person name="Babiker R."/>
            <person name="Drula E."/>
            <person name="Ayuso-Fernandez I."/>
            <person name="Pacheco R."/>
            <person name="Padilla G."/>
            <person name="Ferreira P."/>
            <person name="Barriuso J."/>
            <person name="Kellner H."/>
            <person name="Castanera R."/>
            <person name="Alfaro M."/>
            <person name="Ramirez L."/>
            <person name="Pisabarro A.G."/>
            <person name="Kuo A."/>
            <person name="Tritt A."/>
            <person name="Lipzen A."/>
            <person name="He G."/>
            <person name="Yan M."/>
            <person name="Ng V."/>
            <person name="Cullen D."/>
            <person name="Martin F."/>
            <person name="Rosso M.-N."/>
            <person name="Henrissat B."/>
            <person name="Hibbett D."/>
            <person name="Martinez A.T."/>
            <person name="Grigoriev I.V."/>
        </authorList>
    </citation>
    <scope>NUCLEOTIDE SEQUENCE</scope>
    <source>
        <strain evidence="3">MF-IS2</strain>
    </source>
</reference>
<dbReference type="OrthoDB" id="2107166at2759"/>
<accession>A0A9P6C916</accession>
<keyword evidence="4" id="KW-1185">Reference proteome</keyword>
<evidence type="ECO:0000313" key="3">
    <source>
        <dbReference type="EMBL" id="KAF9452769.1"/>
    </source>
</evidence>
<dbReference type="InterPro" id="IPR045030">
    <property type="entry name" value="LYSM1-4"/>
</dbReference>
<gene>
    <name evidence="3" type="ORF">P691DRAFT_756154</name>
</gene>
<dbReference type="Pfam" id="PF01476">
    <property type="entry name" value="LysM"/>
    <property type="match status" value="1"/>
</dbReference>
<evidence type="ECO:0000256" key="1">
    <source>
        <dbReference type="SAM" id="MobiDB-lite"/>
    </source>
</evidence>
<dbReference type="InterPro" id="IPR018392">
    <property type="entry name" value="LysM"/>
</dbReference>
<dbReference type="InterPro" id="IPR036779">
    <property type="entry name" value="LysM_dom_sf"/>
</dbReference>
<feature type="compositionally biased region" description="Low complexity" evidence="1">
    <location>
        <begin position="232"/>
        <end position="248"/>
    </location>
</feature>
<proteinExistence type="predicted"/>
<feature type="region of interest" description="Disordered" evidence="1">
    <location>
        <begin position="227"/>
        <end position="248"/>
    </location>
</feature>
<feature type="region of interest" description="Disordered" evidence="1">
    <location>
        <begin position="1"/>
        <end position="111"/>
    </location>
</feature>
<dbReference type="Proteomes" id="UP000807342">
    <property type="component" value="Unassembled WGS sequence"/>
</dbReference>
<evidence type="ECO:0000259" key="2">
    <source>
        <dbReference type="PROSITE" id="PS51782"/>
    </source>
</evidence>